<dbReference type="EMBL" id="JAXARY010000023">
    <property type="protein sequence ID" value="MDX8129594.1"/>
    <property type="molecule type" value="Genomic_DNA"/>
</dbReference>
<dbReference type="RefSeq" id="WP_196433892.1">
    <property type="nucleotide sequence ID" value="NZ_JAXARY010000023.1"/>
</dbReference>
<evidence type="ECO:0000313" key="2">
    <source>
        <dbReference type="Proteomes" id="UP001284537"/>
    </source>
</evidence>
<gene>
    <name evidence="1" type="ORF">QLH52_20000</name>
</gene>
<protein>
    <submittedName>
        <fullName evidence="1">Uncharacterized protein</fullName>
    </submittedName>
</protein>
<name>A0ABU4UJY5_9GAMM</name>
<evidence type="ECO:0000313" key="1">
    <source>
        <dbReference type="EMBL" id="MDX8129594.1"/>
    </source>
</evidence>
<proteinExistence type="predicted"/>
<keyword evidence="2" id="KW-1185">Reference proteome</keyword>
<sequence>MSTAVSIISNINSFIANTPELTSIPDDQQTALLKAYEAVRIIHATIICNDNIPLREQNIILHRAIEWKLNGGTLSGSRKDQSSAGYLIENYCRCTPGVIPMWSQRGEFVITLKGIQVIVKYTPSFFASTDQVKIHGHFEFIAVKKDEPFISETGYKSHFDNIYPGKCVDEAAVIIFSSYLKEKKTHVSNKLSQDSPIPKWAKPYIVPDSHEFVEAILPRHQAFQVKKWANEAAKKLTDYRNAEIIKHQREIIKVGSRCRIIETRFPKELGNIVIISKTSETCVFAYDDKPVRYRINARGRKVVASDPKCVQSLYGYDQLQLLQ</sequence>
<comment type="caution">
    <text evidence="1">The sequence shown here is derived from an EMBL/GenBank/DDBJ whole genome shotgun (WGS) entry which is preliminary data.</text>
</comment>
<dbReference type="Proteomes" id="UP001284537">
    <property type="component" value="Unassembled WGS sequence"/>
</dbReference>
<organism evidence="1 2">
    <name type="scientific">Methylomonas defluvii</name>
    <dbReference type="NCBI Taxonomy" id="3045149"/>
    <lineage>
        <taxon>Bacteria</taxon>
        <taxon>Pseudomonadati</taxon>
        <taxon>Pseudomonadota</taxon>
        <taxon>Gammaproteobacteria</taxon>
        <taxon>Methylococcales</taxon>
        <taxon>Methylococcaceae</taxon>
        <taxon>Methylomonas</taxon>
    </lineage>
</organism>
<accession>A0ABU4UJY5</accession>
<reference evidence="1 2" key="1">
    <citation type="submission" date="2023-11" db="EMBL/GenBank/DDBJ databases">
        <authorList>
            <person name="Ouyang M.-Y."/>
        </authorList>
    </citation>
    <scope>NUCLEOTIDE SEQUENCE [LARGE SCALE GENOMIC DNA]</scope>
    <source>
        <strain evidence="1 2">OY6</strain>
    </source>
</reference>